<organism evidence="4 5">
    <name type="scientific">Bicyclus anynana</name>
    <name type="common">Squinting bush brown butterfly</name>
    <dbReference type="NCBI Taxonomy" id="110368"/>
    <lineage>
        <taxon>Eukaryota</taxon>
        <taxon>Metazoa</taxon>
        <taxon>Ecdysozoa</taxon>
        <taxon>Arthropoda</taxon>
        <taxon>Hexapoda</taxon>
        <taxon>Insecta</taxon>
        <taxon>Pterygota</taxon>
        <taxon>Neoptera</taxon>
        <taxon>Endopterygota</taxon>
        <taxon>Lepidoptera</taxon>
        <taxon>Glossata</taxon>
        <taxon>Ditrysia</taxon>
        <taxon>Papilionoidea</taxon>
        <taxon>Nymphalidae</taxon>
        <taxon>Satyrinae</taxon>
        <taxon>Satyrini</taxon>
        <taxon>Mycalesina</taxon>
        <taxon>Bicyclus</taxon>
    </lineage>
</organism>
<dbReference type="GeneID" id="112053895"/>
<feature type="compositionally biased region" description="Polar residues" evidence="2">
    <location>
        <begin position="1"/>
        <end position="18"/>
    </location>
</feature>
<dbReference type="RefSeq" id="XP_052741553.1">
    <property type="nucleotide sequence ID" value="XM_052885593.1"/>
</dbReference>
<dbReference type="SMART" id="SM00358">
    <property type="entry name" value="DSRM"/>
    <property type="match status" value="2"/>
</dbReference>
<gene>
    <name evidence="5" type="primary">LOC112053895</name>
</gene>
<dbReference type="InterPro" id="IPR014720">
    <property type="entry name" value="dsRBD_dom"/>
</dbReference>
<feature type="domain" description="DRBM" evidence="3">
    <location>
        <begin position="413"/>
        <end position="482"/>
    </location>
</feature>
<feature type="region of interest" description="Disordered" evidence="2">
    <location>
        <begin position="325"/>
        <end position="345"/>
    </location>
</feature>
<evidence type="ECO:0000256" key="1">
    <source>
        <dbReference type="PROSITE-ProRule" id="PRU00266"/>
    </source>
</evidence>
<sequence>MSYNKYNTRNSGRFNTPGSFVAAGEGSFGASPAQERTLQPVQYNKPQPPTNTNPIQNYPKFQNSAPPPLPQQAPQPPPPIAPPAPAQDVDMKTEASDAGDADGRPQWMKPRLMGVRKISNKERRRRQNENLRRLLTPKSALMVLNEIMPKEQVSNERRRRQNENLRRLLTPKSALMVLNEIMPKEQVSNERRRRQNENLRRLLTPKSALMALNEIMPKEQVSNERRRRQNENLRRLLTPKNALTVLNEIMPKEQLSYQFVIAPVGGNSQYYNTTGQSFCADLTLEGNNYKGYGDTKLTARNAAAEQAVRDLILRKMAKVLLPEVSETTPAAPAEGSSEAEGEGPAEETLPMIQLASFALHKLFSEWEYDGHRVPQLRASNSVSGQTAEESAPETEAPPPRAKAPPKKRTLPDNAASMHPSMLLSYMRPQLEYRELSVEGDRPQNMMFTMGIDVDGTTFMGKATNKKEARKMAARAACTALFDVTFNE</sequence>
<dbReference type="Proteomes" id="UP001652582">
    <property type="component" value="Chromosome 14"/>
</dbReference>
<reference evidence="5" key="1">
    <citation type="submission" date="2025-08" db="UniProtKB">
        <authorList>
            <consortium name="RefSeq"/>
        </authorList>
    </citation>
    <scope>IDENTIFICATION</scope>
</reference>
<keyword evidence="4" id="KW-1185">Reference proteome</keyword>
<keyword evidence="1" id="KW-0694">RNA-binding</keyword>
<feature type="region of interest" description="Disordered" evidence="2">
    <location>
        <begin position="379"/>
        <end position="415"/>
    </location>
</feature>
<proteinExistence type="predicted"/>
<name>A0ABM3LR44_BICAN</name>
<evidence type="ECO:0000256" key="2">
    <source>
        <dbReference type="SAM" id="MobiDB-lite"/>
    </source>
</evidence>
<evidence type="ECO:0000313" key="4">
    <source>
        <dbReference type="Proteomes" id="UP001652582"/>
    </source>
</evidence>
<feature type="domain" description="DRBM" evidence="3">
    <location>
        <begin position="241"/>
        <end position="313"/>
    </location>
</feature>
<dbReference type="SUPFAM" id="SSF54768">
    <property type="entry name" value="dsRNA-binding domain-like"/>
    <property type="match status" value="2"/>
</dbReference>
<accession>A0ABM3LR44</accession>
<dbReference type="PROSITE" id="PS50137">
    <property type="entry name" value="DS_RBD"/>
    <property type="match status" value="2"/>
</dbReference>
<feature type="region of interest" description="Disordered" evidence="2">
    <location>
        <begin position="1"/>
        <end position="130"/>
    </location>
</feature>
<feature type="compositionally biased region" description="Pro residues" evidence="2">
    <location>
        <begin position="65"/>
        <end position="85"/>
    </location>
</feature>
<evidence type="ECO:0000313" key="5">
    <source>
        <dbReference type="RefSeq" id="XP_052741553.1"/>
    </source>
</evidence>
<dbReference type="Pfam" id="PF00035">
    <property type="entry name" value="dsrm"/>
    <property type="match status" value="1"/>
</dbReference>
<evidence type="ECO:0000259" key="3">
    <source>
        <dbReference type="PROSITE" id="PS50137"/>
    </source>
</evidence>
<protein>
    <submittedName>
        <fullName evidence="5">Double-stranded RNA-specific editase 1 isoform X1</fullName>
    </submittedName>
</protein>
<dbReference type="Gene3D" id="3.30.160.20">
    <property type="match status" value="2"/>
</dbReference>